<dbReference type="AlphaFoldDB" id="A0A0D3QHI8"/>
<dbReference type="InterPro" id="IPR005027">
    <property type="entry name" value="Glyco_trans_43"/>
</dbReference>
<comment type="function">
    <text evidence="12">Involved in the synthesis of glucuronoxylan hemicellulose in secondary cell walls.</text>
</comment>
<evidence type="ECO:0000256" key="1">
    <source>
        <dbReference type="ARBA" id="ARBA00004323"/>
    </source>
</evidence>
<evidence type="ECO:0000256" key="13">
    <source>
        <dbReference type="SAM" id="MobiDB-lite"/>
    </source>
</evidence>
<feature type="compositionally biased region" description="Basic and acidic residues" evidence="13">
    <location>
        <begin position="478"/>
        <end position="489"/>
    </location>
</feature>
<dbReference type="EMBL" id="KJ557001">
    <property type="protein sequence ID" value="AJF38261.1"/>
    <property type="molecule type" value="mRNA"/>
</dbReference>
<keyword evidence="4 12" id="KW-0808">Transferase</keyword>
<accession>A0A0D3QHI8</accession>
<evidence type="ECO:0000256" key="8">
    <source>
        <dbReference type="ARBA" id="ARBA00023034"/>
    </source>
</evidence>
<protein>
    <recommendedName>
        <fullName evidence="12">Glycosyltransferases</fullName>
        <ecNumber evidence="12">2.4.-.-</ecNumber>
    </recommendedName>
</protein>
<dbReference type="GO" id="GO:0071555">
    <property type="term" value="P:cell wall organization"/>
    <property type="evidence" value="ECO:0007669"/>
    <property type="project" value="UniProtKB-KW"/>
</dbReference>
<comment type="similarity">
    <text evidence="2 12">Belongs to the glycosyltransferase 43 family.</text>
</comment>
<dbReference type="Pfam" id="PF03360">
    <property type="entry name" value="Glyco_transf_43"/>
    <property type="match status" value="1"/>
</dbReference>
<dbReference type="Gene3D" id="3.90.550.10">
    <property type="entry name" value="Spore Coat Polysaccharide Biosynthesis Protein SpsA, Chain A"/>
    <property type="match status" value="1"/>
</dbReference>
<organism evidence="14">
    <name type="scientific">Asparagus officinalis</name>
    <name type="common">Garden asparagus</name>
    <dbReference type="NCBI Taxonomy" id="4686"/>
    <lineage>
        <taxon>Eukaryota</taxon>
        <taxon>Viridiplantae</taxon>
        <taxon>Streptophyta</taxon>
        <taxon>Embryophyta</taxon>
        <taxon>Tracheophyta</taxon>
        <taxon>Spermatophyta</taxon>
        <taxon>Magnoliopsida</taxon>
        <taxon>Liliopsida</taxon>
        <taxon>Asparagales</taxon>
        <taxon>Asparagaceae</taxon>
        <taxon>Asparagoideae</taxon>
        <taxon>Asparagus</taxon>
    </lineage>
</organism>
<dbReference type="GO" id="GO:0009834">
    <property type="term" value="P:plant-type secondary cell wall biogenesis"/>
    <property type="evidence" value="ECO:0007669"/>
    <property type="project" value="TreeGrafter"/>
</dbReference>
<dbReference type="PANTHER" id="PTHR10896:SF17">
    <property type="entry name" value="BETA-1,4-XYLOSYLTRANSFERASE IRX14H-RELATED"/>
    <property type="match status" value="1"/>
</dbReference>
<proteinExistence type="evidence at transcript level"/>
<feature type="region of interest" description="Disordered" evidence="13">
    <location>
        <begin position="461"/>
        <end position="521"/>
    </location>
</feature>
<keyword evidence="5" id="KW-0812">Transmembrane</keyword>
<evidence type="ECO:0000256" key="9">
    <source>
        <dbReference type="ARBA" id="ARBA00023136"/>
    </source>
</evidence>
<keyword evidence="7" id="KW-1133">Transmembrane helix</keyword>
<evidence type="ECO:0000256" key="11">
    <source>
        <dbReference type="ARBA" id="ARBA00023316"/>
    </source>
</evidence>
<evidence type="ECO:0000256" key="3">
    <source>
        <dbReference type="ARBA" id="ARBA00022676"/>
    </source>
</evidence>
<evidence type="ECO:0000256" key="7">
    <source>
        <dbReference type="ARBA" id="ARBA00022989"/>
    </source>
</evidence>
<evidence type="ECO:0000256" key="10">
    <source>
        <dbReference type="ARBA" id="ARBA00023180"/>
    </source>
</evidence>
<dbReference type="SUPFAM" id="SSF53448">
    <property type="entry name" value="Nucleotide-diphospho-sugar transferases"/>
    <property type="match status" value="1"/>
</dbReference>
<feature type="region of interest" description="Disordered" evidence="13">
    <location>
        <begin position="1"/>
        <end position="38"/>
    </location>
</feature>
<keyword evidence="3" id="KW-0328">Glycosyltransferase</keyword>
<evidence type="ECO:0000313" key="14">
    <source>
        <dbReference type="EMBL" id="AJF38261.1"/>
    </source>
</evidence>
<comment type="subcellular location">
    <subcellularLocation>
        <location evidence="1 12">Golgi apparatus membrane</location>
        <topology evidence="1 12">Single-pass type II membrane protein</topology>
    </subcellularLocation>
</comment>
<reference evidence="14" key="1">
    <citation type="journal article" date="2015" name="PLoS ONE">
        <title>Asparagus Spears as a Model to Study Heteroxylan Biosynthesis during Secondary Wall Development.</title>
        <authorList>
            <person name="Song L."/>
            <person name="Zeng W."/>
            <person name="Wu A."/>
            <person name="Picard K."/>
            <person name="Lampugnani E.R."/>
            <person name="Cheetamun R."/>
            <person name="Beahan C."/>
            <person name="Cassin A."/>
            <person name="Lonsdale A."/>
            <person name="Doblin M.S."/>
            <person name="Bacic A."/>
        </authorList>
    </citation>
    <scope>NUCLEOTIDE SEQUENCE</scope>
</reference>
<feature type="compositionally biased region" description="Low complexity" evidence="13">
    <location>
        <begin position="1"/>
        <end position="16"/>
    </location>
</feature>
<dbReference type="GO" id="GO:0000139">
    <property type="term" value="C:Golgi membrane"/>
    <property type="evidence" value="ECO:0007669"/>
    <property type="project" value="UniProtKB-SubCell"/>
</dbReference>
<keyword evidence="9" id="KW-0472">Membrane</keyword>
<dbReference type="EC" id="2.4.-.-" evidence="12"/>
<feature type="compositionally biased region" description="Basic residues" evidence="13">
    <location>
        <begin position="490"/>
        <end position="508"/>
    </location>
</feature>
<dbReference type="FunFam" id="3.90.550.10:FF:000096">
    <property type="entry name" value="Glycosyltransferases"/>
    <property type="match status" value="1"/>
</dbReference>
<name>A0A0D3QHI8_ASPOF</name>
<dbReference type="GO" id="GO:0042285">
    <property type="term" value="F:xylosyltransferase activity"/>
    <property type="evidence" value="ECO:0007669"/>
    <property type="project" value="TreeGrafter"/>
</dbReference>
<dbReference type="GO" id="GO:0010417">
    <property type="term" value="P:glucuronoxylan biosynthetic process"/>
    <property type="evidence" value="ECO:0007669"/>
    <property type="project" value="TreeGrafter"/>
</dbReference>
<sequence>MASSITLVASSSTSRLPSKKTHLPTPLPKPSLSLPKPSPSLPPALTAAAAAVAADKSPSSLFWLALHSLCCLASLALGFRFSRLLFFLLFSNPSPNPNPDQNHVAAPVLPSRTLTLNLPQKLAPNLTASRVVVGRHGILIRPFPHPDPTETMKAHRIMERVQQEQRAQYGVKNPRPVVVITPTYVRTFQTLHLTGLMHTLMLVPYDLTWIVVEAGGISNETADLIERSKIKTIHLGFERGMPLKWPDRHKMEALMRIQALRVVKERKLDGIVVFADDSNMHSLELFDEIQKVKWIGALSVGILAHSGNSEPLVQNEKKSEEDKENMPLPIQGPACNSSNQLVGWHTFNSLPFMENIATTVGDVGTVLPTKIEWAGFVLNSKLVWGEDEGKPEWVRDLDSVGLNGEEIESPLALLKEASGVEPLGSCGKKVMLWWLRVEARADSKFPPGWIINPPLDITVPAKRTPWPDAPPQLPSEKLPIDQDPAEKHPSKSGRSRSRHSSRSKRKHEQRAGNAQITGATP</sequence>
<keyword evidence="11 12" id="KW-0961">Cell wall biogenesis/degradation</keyword>
<feature type="compositionally biased region" description="Polar residues" evidence="13">
    <location>
        <begin position="512"/>
        <end position="521"/>
    </location>
</feature>
<evidence type="ECO:0000256" key="6">
    <source>
        <dbReference type="ARBA" id="ARBA00022968"/>
    </source>
</evidence>
<keyword evidence="10" id="KW-0325">Glycoprotein</keyword>
<evidence type="ECO:0000256" key="2">
    <source>
        <dbReference type="ARBA" id="ARBA00007706"/>
    </source>
</evidence>
<dbReference type="GO" id="GO:0015018">
    <property type="term" value="F:galactosylgalactosylxylosylprotein 3-beta-glucuronosyltransferase activity"/>
    <property type="evidence" value="ECO:0007669"/>
    <property type="project" value="InterPro"/>
</dbReference>
<evidence type="ECO:0000256" key="4">
    <source>
        <dbReference type="ARBA" id="ARBA00022679"/>
    </source>
</evidence>
<dbReference type="PANTHER" id="PTHR10896">
    <property type="entry name" value="GALACTOSYLGALACTOSYLXYLOSYLPROTEIN 3-BETA-GLUCURONOSYLTRANSFERASE BETA-1,3-GLUCURONYLTRANSFERASE"/>
    <property type="match status" value="1"/>
</dbReference>
<dbReference type="InterPro" id="IPR029044">
    <property type="entry name" value="Nucleotide-diphossugar_trans"/>
</dbReference>
<evidence type="ECO:0000256" key="12">
    <source>
        <dbReference type="RuleBase" id="RU363127"/>
    </source>
</evidence>
<evidence type="ECO:0000256" key="5">
    <source>
        <dbReference type="ARBA" id="ARBA00022692"/>
    </source>
</evidence>
<keyword evidence="8 12" id="KW-0333">Golgi apparatus</keyword>
<keyword evidence="6 12" id="KW-0735">Signal-anchor</keyword>